<feature type="non-terminal residue" evidence="1">
    <location>
        <position position="1"/>
    </location>
</feature>
<name>A0A382CDZ1_9ZZZZ</name>
<dbReference type="AlphaFoldDB" id="A0A382CDZ1"/>
<accession>A0A382CDZ1</accession>
<evidence type="ECO:0000313" key="1">
    <source>
        <dbReference type="EMBL" id="SVB24315.1"/>
    </source>
</evidence>
<proteinExistence type="predicted"/>
<gene>
    <name evidence="1" type="ORF">METZ01_LOCUS177169</name>
</gene>
<reference evidence="1" key="1">
    <citation type="submission" date="2018-05" db="EMBL/GenBank/DDBJ databases">
        <authorList>
            <person name="Lanie J.A."/>
            <person name="Ng W.-L."/>
            <person name="Kazmierczak K.M."/>
            <person name="Andrzejewski T.M."/>
            <person name="Davidsen T.M."/>
            <person name="Wayne K.J."/>
            <person name="Tettelin H."/>
            <person name="Glass J.I."/>
            <person name="Rusch D."/>
            <person name="Podicherti R."/>
            <person name="Tsui H.-C.T."/>
            <person name="Winkler M.E."/>
        </authorList>
    </citation>
    <scope>NUCLEOTIDE SEQUENCE</scope>
</reference>
<protein>
    <submittedName>
        <fullName evidence="1">Uncharacterized protein</fullName>
    </submittedName>
</protein>
<dbReference type="EMBL" id="UINC01034065">
    <property type="protein sequence ID" value="SVB24315.1"/>
    <property type="molecule type" value="Genomic_DNA"/>
</dbReference>
<sequence>VNYFFIIILLSICQVSGSDIHSPILTINSGWRNETIITIDTQTHIDYGLAYPVTYEFIIPSDSDNLQSYRRFQSTQDWSQVVEKTA</sequence>
<organism evidence="1">
    <name type="scientific">marine metagenome</name>
    <dbReference type="NCBI Taxonomy" id="408172"/>
    <lineage>
        <taxon>unclassified sequences</taxon>
        <taxon>metagenomes</taxon>
        <taxon>ecological metagenomes</taxon>
    </lineage>
</organism>